<evidence type="ECO:0000256" key="1">
    <source>
        <dbReference type="SAM" id="MobiDB-lite"/>
    </source>
</evidence>
<dbReference type="Proteomes" id="UP000236584">
    <property type="component" value="Chromosome"/>
</dbReference>
<feature type="region of interest" description="Disordered" evidence="1">
    <location>
        <begin position="435"/>
        <end position="475"/>
    </location>
</feature>
<dbReference type="GeneID" id="35593893"/>
<accession>A0A2I8VPZ6</accession>
<proteinExistence type="predicted"/>
<dbReference type="KEGG" id="srub:C2R22_17335"/>
<evidence type="ECO:0000313" key="2">
    <source>
        <dbReference type="EMBL" id="AUV83189.1"/>
    </source>
</evidence>
<evidence type="ECO:0000313" key="3">
    <source>
        <dbReference type="Proteomes" id="UP000236584"/>
    </source>
</evidence>
<reference evidence="2 3" key="1">
    <citation type="submission" date="2018-01" db="EMBL/GenBank/DDBJ databases">
        <title>Complete genome sequence of Salinigranum rubrum GX10T, an extremely halophilic archaeon isolated from a marine solar saltern.</title>
        <authorList>
            <person name="Han S."/>
        </authorList>
    </citation>
    <scope>NUCLEOTIDE SEQUENCE [LARGE SCALE GENOMIC DNA]</scope>
    <source>
        <strain evidence="2 3">GX10</strain>
    </source>
</reference>
<name>A0A2I8VPZ6_9EURY</name>
<keyword evidence="3" id="KW-1185">Reference proteome</keyword>
<dbReference type="AlphaFoldDB" id="A0A2I8VPZ6"/>
<gene>
    <name evidence="2" type="ORF">C2R22_17335</name>
</gene>
<protein>
    <submittedName>
        <fullName evidence="2">Uncharacterized protein</fullName>
    </submittedName>
</protein>
<dbReference type="EMBL" id="CP026309">
    <property type="protein sequence ID" value="AUV83189.1"/>
    <property type="molecule type" value="Genomic_DNA"/>
</dbReference>
<feature type="region of interest" description="Disordered" evidence="1">
    <location>
        <begin position="122"/>
        <end position="145"/>
    </location>
</feature>
<dbReference type="OrthoDB" id="242565at2157"/>
<feature type="compositionally biased region" description="Low complexity" evidence="1">
    <location>
        <begin position="445"/>
        <end position="469"/>
    </location>
</feature>
<organism evidence="2 3">
    <name type="scientific">Salinigranum rubrum</name>
    <dbReference type="NCBI Taxonomy" id="755307"/>
    <lineage>
        <taxon>Archaea</taxon>
        <taxon>Methanobacteriati</taxon>
        <taxon>Methanobacteriota</taxon>
        <taxon>Stenosarchaea group</taxon>
        <taxon>Halobacteria</taxon>
        <taxon>Halobacteriales</taxon>
        <taxon>Haloferacaceae</taxon>
        <taxon>Salinigranum</taxon>
    </lineage>
</organism>
<sequence>MTSRPTLAALLRDRSRSARARFVAALYAARGATTRVDGCVVHVDGERYLVASRWSVLAARLDRRRSERGNRVDRVVAVDPARAARLAARYDARAVSTADLDRLARYGLDRTAADAVYREQFGRPVSAVDPPTPDERVDTDAADSSDARVVGRAPTVGFVAVSTLALLAVVAFSGAGATTGALPIAWDASEAVSVSTPIETGAGSTGDEATTETATARTVHSWLGANTSLPAEFAPGVSNEGVTDVDALAAAHAAFLGNRSYRWELEYVESVNGTVTARGTETVRVASRRSFVADVDWRGVPVGFTPVASQPSYGDGTVRHRPATNRAGLATYALTDLSPAGEQGWRASRYIRWYLSTSESSFERTLIHTERPTAVVEATGTTYPNADDYAVRAHVTEEGFVRSLSVSYELTAADEPPVTVQFNFRYHVDESVSVSPPAWHERGETVTATSVETTATGTTTPNGTTSPAETPTPND</sequence>
<dbReference type="RefSeq" id="WP_103426878.1">
    <property type="nucleotide sequence ID" value="NZ_CP026309.1"/>
</dbReference>